<dbReference type="EMBL" id="UZAL01029969">
    <property type="protein sequence ID" value="VDP51355.1"/>
    <property type="molecule type" value="Genomic_DNA"/>
</dbReference>
<evidence type="ECO:0000256" key="12">
    <source>
        <dbReference type="ARBA" id="ARBA00023303"/>
    </source>
</evidence>
<dbReference type="STRING" id="31246.A0A183P5X6"/>
<dbReference type="GO" id="GO:0008331">
    <property type="term" value="F:high voltage-gated calcium channel activity"/>
    <property type="evidence" value="ECO:0007669"/>
    <property type="project" value="TreeGrafter"/>
</dbReference>
<keyword evidence="11" id="KW-0325">Glycoprotein</keyword>
<keyword evidence="5" id="KW-0812">Transmembrane</keyword>
<evidence type="ECO:0000256" key="9">
    <source>
        <dbReference type="ARBA" id="ARBA00023065"/>
    </source>
</evidence>
<keyword evidence="6" id="KW-0106">Calcium</keyword>
<dbReference type="GO" id="GO:0005891">
    <property type="term" value="C:voltage-gated calcium channel complex"/>
    <property type="evidence" value="ECO:0007669"/>
    <property type="project" value="TreeGrafter"/>
</dbReference>
<dbReference type="Pfam" id="PF00520">
    <property type="entry name" value="Ion_trans"/>
    <property type="match status" value="1"/>
</dbReference>
<comment type="subcellular location">
    <subcellularLocation>
        <location evidence="1">Membrane</location>
        <topology evidence="1">Multi-pass membrane protein</topology>
    </subcellularLocation>
</comment>
<keyword evidence="8" id="KW-1133">Transmembrane helix</keyword>
<keyword evidence="7" id="KW-0851">Voltage-gated channel</keyword>
<dbReference type="AlphaFoldDB" id="A0A183P5X6"/>
<keyword evidence="12" id="KW-0407">Ion channel</keyword>
<evidence type="ECO:0000256" key="10">
    <source>
        <dbReference type="ARBA" id="ARBA00023136"/>
    </source>
</evidence>
<sequence length="354" mass="41326">MELKTTFNQYQSQNLQYEHQGSHFYCTELKIGELQQPPSRSLLWERTNQLPAEEEIGKRRWKWIGHTLGKLSNCITRQAITWNPEGKQKRGRPKITLGREIKADMKWMNRNWKELERIVQDGIGRQVLVGGQCSSTRSNRRKRIGTSTSAKNLNTIKSLRVLRVLRPLKTINRVPKLKAVFDCVISSLKNVFNILIVYWLFQFIFAVIAVQLFQGKFFYCNDVSKMTRDDCQGQFIDYNDRGDPFLQNRTWRTRDFNYDNVIHAILTLFTVTTGEGWPAVLKNSIDSTVADRGPSPDFRQEMAIFYVVFFIVFPFFFVNIFVALIIITFQNQGENELIELDLDKNQVSSIFILN</sequence>
<dbReference type="PANTHER" id="PTHR45628">
    <property type="entry name" value="VOLTAGE-DEPENDENT CALCIUM CHANNEL TYPE A SUBUNIT ALPHA-1"/>
    <property type="match status" value="1"/>
</dbReference>
<dbReference type="GO" id="GO:0007268">
    <property type="term" value="P:chemical synaptic transmission"/>
    <property type="evidence" value="ECO:0007669"/>
    <property type="project" value="TreeGrafter"/>
</dbReference>
<dbReference type="GO" id="GO:0098703">
    <property type="term" value="P:calcium ion import across plasma membrane"/>
    <property type="evidence" value="ECO:0007669"/>
    <property type="project" value="TreeGrafter"/>
</dbReference>
<accession>A0A183P5X6</accession>
<keyword evidence="4" id="KW-0107">Calcium channel</keyword>
<organism evidence="14 15">
    <name type="scientific">Schistosoma mattheei</name>
    <dbReference type="NCBI Taxonomy" id="31246"/>
    <lineage>
        <taxon>Eukaryota</taxon>
        <taxon>Metazoa</taxon>
        <taxon>Spiralia</taxon>
        <taxon>Lophotrochozoa</taxon>
        <taxon>Platyhelminthes</taxon>
        <taxon>Trematoda</taxon>
        <taxon>Digenea</taxon>
        <taxon>Strigeidida</taxon>
        <taxon>Schistosomatoidea</taxon>
        <taxon>Schistosomatidae</taxon>
        <taxon>Schistosoma</taxon>
    </lineage>
</organism>
<dbReference type="GO" id="GO:0045202">
    <property type="term" value="C:synapse"/>
    <property type="evidence" value="ECO:0007669"/>
    <property type="project" value="GOC"/>
</dbReference>
<feature type="domain" description="Ion transport" evidence="13">
    <location>
        <begin position="151"/>
        <end position="335"/>
    </location>
</feature>
<evidence type="ECO:0000256" key="1">
    <source>
        <dbReference type="ARBA" id="ARBA00004141"/>
    </source>
</evidence>
<protein>
    <recommendedName>
        <fullName evidence="13">Ion transport domain-containing protein</fullName>
    </recommendedName>
</protein>
<dbReference type="InterPro" id="IPR005821">
    <property type="entry name" value="Ion_trans_dom"/>
</dbReference>
<keyword evidence="9" id="KW-0406">Ion transport</keyword>
<evidence type="ECO:0000313" key="15">
    <source>
        <dbReference type="Proteomes" id="UP000269396"/>
    </source>
</evidence>
<keyword evidence="15" id="KW-1185">Reference proteome</keyword>
<dbReference type="Gene3D" id="1.10.287.70">
    <property type="match status" value="1"/>
</dbReference>
<evidence type="ECO:0000256" key="4">
    <source>
        <dbReference type="ARBA" id="ARBA00022673"/>
    </source>
</evidence>
<keyword evidence="3" id="KW-0109">Calcium transport</keyword>
<keyword evidence="2" id="KW-0813">Transport</keyword>
<evidence type="ECO:0000259" key="13">
    <source>
        <dbReference type="Pfam" id="PF00520"/>
    </source>
</evidence>
<reference evidence="14 15" key="1">
    <citation type="submission" date="2018-11" db="EMBL/GenBank/DDBJ databases">
        <authorList>
            <consortium name="Pathogen Informatics"/>
        </authorList>
    </citation>
    <scope>NUCLEOTIDE SEQUENCE [LARGE SCALE GENOMIC DNA]</scope>
    <source>
        <strain>Denwood</strain>
        <strain evidence="15">Zambia</strain>
    </source>
</reference>
<keyword evidence="10" id="KW-0472">Membrane</keyword>
<proteinExistence type="predicted"/>
<evidence type="ECO:0000256" key="5">
    <source>
        <dbReference type="ARBA" id="ARBA00022692"/>
    </source>
</evidence>
<gene>
    <name evidence="14" type="ORF">SMTD_LOCUS9762</name>
</gene>
<evidence type="ECO:0000256" key="7">
    <source>
        <dbReference type="ARBA" id="ARBA00022882"/>
    </source>
</evidence>
<evidence type="ECO:0000256" key="6">
    <source>
        <dbReference type="ARBA" id="ARBA00022837"/>
    </source>
</evidence>
<dbReference type="Proteomes" id="UP000269396">
    <property type="component" value="Unassembled WGS sequence"/>
</dbReference>
<evidence type="ECO:0000256" key="8">
    <source>
        <dbReference type="ARBA" id="ARBA00022989"/>
    </source>
</evidence>
<evidence type="ECO:0000256" key="3">
    <source>
        <dbReference type="ARBA" id="ARBA00022568"/>
    </source>
</evidence>
<name>A0A183P5X6_9TREM</name>
<dbReference type="PANTHER" id="PTHR45628:SF7">
    <property type="entry name" value="VOLTAGE-DEPENDENT CALCIUM CHANNEL TYPE A SUBUNIT ALPHA-1"/>
    <property type="match status" value="1"/>
</dbReference>
<dbReference type="SUPFAM" id="SSF81324">
    <property type="entry name" value="Voltage-gated potassium channels"/>
    <property type="match status" value="1"/>
</dbReference>
<evidence type="ECO:0000256" key="11">
    <source>
        <dbReference type="ARBA" id="ARBA00023180"/>
    </source>
</evidence>
<dbReference type="InterPro" id="IPR050599">
    <property type="entry name" value="VDCC_alpha-1_subunit"/>
</dbReference>
<evidence type="ECO:0000256" key="2">
    <source>
        <dbReference type="ARBA" id="ARBA00022448"/>
    </source>
</evidence>
<evidence type="ECO:0000313" key="14">
    <source>
        <dbReference type="EMBL" id="VDP51355.1"/>
    </source>
</evidence>